<feature type="chain" id="PRO_5001636421" evidence="2">
    <location>
        <begin position="35"/>
        <end position="603"/>
    </location>
</feature>
<dbReference type="CDD" id="cd08506">
    <property type="entry name" value="PBP2_clavulanate_OppA2"/>
    <property type="match status" value="1"/>
</dbReference>
<dbReference type="GO" id="GO:0043190">
    <property type="term" value="C:ATP-binding cassette (ABC) transporter complex"/>
    <property type="evidence" value="ECO:0007669"/>
    <property type="project" value="InterPro"/>
</dbReference>
<protein>
    <submittedName>
        <fullName evidence="4">ABC transporter</fullName>
    </submittedName>
</protein>
<dbReference type="AlphaFoldDB" id="A0A066Z2Z6"/>
<comment type="caution">
    <text evidence="4">The sequence shown here is derived from an EMBL/GenBank/DDBJ whole genome shotgun (WGS) entry which is preliminary data.</text>
</comment>
<dbReference type="eggNOG" id="COG0747">
    <property type="taxonomic scope" value="Bacteria"/>
</dbReference>
<dbReference type="Gene3D" id="3.10.105.10">
    <property type="entry name" value="Dipeptide-binding Protein, Domain 3"/>
    <property type="match status" value="1"/>
</dbReference>
<dbReference type="HOGENOM" id="CLU_017028_9_0_11"/>
<evidence type="ECO:0000256" key="2">
    <source>
        <dbReference type="SAM" id="SignalP"/>
    </source>
</evidence>
<dbReference type="PANTHER" id="PTHR30290">
    <property type="entry name" value="PERIPLASMIC BINDING COMPONENT OF ABC TRANSPORTER"/>
    <property type="match status" value="1"/>
</dbReference>
<feature type="domain" description="Solute-binding protein family 5" evidence="3">
    <location>
        <begin position="124"/>
        <end position="515"/>
    </location>
</feature>
<dbReference type="Proteomes" id="UP000027178">
    <property type="component" value="Unassembled WGS sequence"/>
</dbReference>
<dbReference type="EMBL" id="JNBY01000004">
    <property type="protein sequence ID" value="KDN88143.1"/>
    <property type="molecule type" value="Genomic_DNA"/>
</dbReference>
<evidence type="ECO:0000313" key="4">
    <source>
        <dbReference type="EMBL" id="KDN88143.1"/>
    </source>
</evidence>
<dbReference type="InterPro" id="IPR030678">
    <property type="entry name" value="Peptide/Ni-bd"/>
</dbReference>
<name>A0A066Z2Z6_9ACTN</name>
<feature type="signal peptide" evidence="2">
    <location>
        <begin position="1"/>
        <end position="34"/>
    </location>
</feature>
<dbReference type="InterPro" id="IPR039424">
    <property type="entry name" value="SBP_5"/>
</dbReference>
<keyword evidence="5" id="KW-1185">Reference proteome</keyword>
<gene>
    <name evidence="4" type="ORF">KCH_00750</name>
</gene>
<evidence type="ECO:0000256" key="1">
    <source>
        <dbReference type="SAM" id="MobiDB-lite"/>
    </source>
</evidence>
<dbReference type="PIRSF" id="PIRSF002741">
    <property type="entry name" value="MppA"/>
    <property type="match status" value="1"/>
</dbReference>
<reference evidence="4 5" key="1">
    <citation type="submission" date="2014-05" db="EMBL/GenBank/DDBJ databases">
        <title>Draft Genome Sequence of Kitasatospora cheerisanensis KCTC 2395.</title>
        <authorList>
            <person name="Nam D.H."/>
        </authorList>
    </citation>
    <scope>NUCLEOTIDE SEQUENCE [LARGE SCALE GENOMIC DNA]</scope>
    <source>
        <strain evidence="4 5">KCTC 2395</strain>
    </source>
</reference>
<keyword evidence="2" id="KW-0732">Signal</keyword>
<dbReference type="Pfam" id="PF00496">
    <property type="entry name" value="SBP_bac_5"/>
    <property type="match status" value="1"/>
</dbReference>
<sequence length="603" mass="64079">MPGAPSANGIGARSALAAAVAASLLLTVTTTAAAASTDGAAGAKAGGATSTPGGIVFADAAGSTGPAQPVPGASSGGTLNVLQQDTFGHLDPAQVRVNNQAQLATLIDRGLTTYRLDNAGNYSVVGDLATDSGRMSDGGKTWTYTLKSGIRWEDGTPITSADIRQSVERLFAPFVTNGPTYLQHWLANTSGADYRNLLPEGPYNGSHLPDSVLSTPDAKTIVFHFQQAQPDLPYALALAGYSAVPAARDTKEAYDTAPVASGPYRVENFTPGVSMTLVRNPQWDPATDSARHQYPDKFQISFGVSAVDSTRRIMDNVGDDQTALSFTNSVDAAHTNAVMADPATAARAISGYQPYVAQINFNTRRITDTRLRQALAYAIPTRAVYDAQGGQWGAELAGSYISPTMPGYRPSDPLGKVAHPDGEPDKARRILKSEHKLGMKIRYAFVDTPAGQQYSAAIEAALDRAGFDVERVAIPGRNYYDTIGKTDNAFDMYASAWGADWPSGLTVIPPVFDGRTVANGSSNYSMLNDPRVNRRIDRIKTQTDPNRAATAWMALADNIAKTDVPAVPTVSYKQLQISGSRVGGAVYHHLYANIDPTRLYLKP</sequence>
<proteinExistence type="predicted"/>
<dbReference type="PATRIC" id="fig|1348663.4.peg.57"/>
<organism evidence="4 5">
    <name type="scientific">Kitasatospora cheerisanensis KCTC 2395</name>
    <dbReference type="NCBI Taxonomy" id="1348663"/>
    <lineage>
        <taxon>Bacteria</taxon>
        <taxon>Bacillati</taxon>
        <taxon>Actinomycetota</taxon>
        <taxon>Actinomycetes</taxon>
        <taxon>Kitasatosporales</taxon>
        <taxon>Streptomycetaceae</taxon>
        <taxon>Kitasatospora</taxon>
    </lineage>
</organism>
<evidence type="ECO:0000259" key="3">
    <source>
        <dbReference type="Pfam" id="PF00496"/>
    </source>
</evidence>
<dbReference type="Gene3D" id="3.40.190.10">
    <property type="entry name" value="Periplasmic binding protein-like II"/>
    <property type="match status" value="1"/>
</dbReference>
<feature type="region of interest" description="Disordered" evidence="1">
    <location>
        <begin position="59"/>
        <end position="78"/>
    </location>
</feature>
<dbReference type="GO" id="GO:0015833">
    <property type="term" value="P:peptide transport"/>
    <property type="evidence" value="ECO:0007669"/>
    <property type="project" value="TreeGrafter"/>
</dbReference>
<dbReference type="PANTHER" id="PTHR30290:SF83">
    <property type="entry name" value="ABC TRANSPORTER SUBSTRATE-BINDING PROTEIN"/>
    <property type="match status" value="1"/>
</dbReference>
<dbReference type="GO" id="GO:1904680">
    <property type="term" value="F:peptide transmembrane transporter activity"/>
    <property type="evidence" value="ECO:0007669"/>
    <property type="project" value="TreeGrafter"/>
</dbReference>
<evidence type="ECO:0000313" key="5">
    <source>
        <dbReference type="Proteomes" id="UP000027178"/>
    </source>
</evidence>
<dbReference type="SUPFAM" id="SSF53850">
    <property type="entry name" value="Periplasmic binding protein-like II"/>
    <property type="match status" value="1"/>
</dbReference>
<dbReference type="GO" id="GO:0042597">
    <property type="term" value="C:periplasmic space"/>
    <property type="evidence" value="ECO:0007669"/>
    <property type="project" value="UniProtKB-ARBA"/>
</dbReference>
<accession>A0A066Z2Z6</accession>
<dbReference type="InterPro" id="IPR000914">
    <property type="entry name" value="SBP_5_dom"/>
</dbReference>